<dbReference type="NCBIfam" id="TIGR01451">
    <property type="entry name" value="B_ant_repeat"/>
    <property type="match status" value="1"/>
</dbReference>
<dbReference type="Gene3D" id="2.60.40.2700">
    <property type="match status" value="1"/>
</dbReference>
<evidence type="ECO:0000259" key="8">
    <source>
        <dbReference type="PROSITE" id="PS50835"/>
    </source>
</evidence>
<keyword evidence="10" id="KW-1185">Reference proteome</keyword>
<dbReference type="InterPro" id="IPR001434">
    <property type="entry name" value="OmcB-like_DUF11"/>
</dbReference>
<dbReference type="InterPro" id="IPR026341">
    <property type="entry name" value="T9SS_type_B"/>
</dbReference>
<evidence type="ECO:0000256" key="1">
    <source>
        <dbReference type="ARBA" id="ARBA00000966"/>
    </source>
</evidence>
<dbReference type="PROSITE" id="PS50835">
    <property type="entry name" value="IG_LIKE"/>
    <property type="match status" value="1"/>
</dbReference>
<dbReference type="InterPro" id="IPR012341">
    <property type="entry name" value="6hp_glycosidase-like_sf"/>
</dbReference>
<dbReference type="GO" id="GO:0008810">
    <property type="term" value="F:cellulase activity"/>
    <property type="evidence" value="ECO:0007669"/>
    <property type="project" value="UniProtKB-EC"/>
</dbReference>
<keyword evidence="4 9" id="KW-0378">Hydrolase</keyword>
<keyword evidence="7" id="KW-0624">Polysaccharide degradation</keyword>
<dbReference type="EMBL" id="CP000383">
    <property type="protein sequence ID" value="ABG60675.1"/>
    <property type="molecule type" value="Genomic_DNA"/>
</dbReference>
<evidence type="ECO:0000256" key="3">
    <source>
        <dbReference type="ARBA" id="ARBA00012601"/>
    </source>
</evidence>
<keyword evidence="5" id="KW-0136">Cellulose degradation</keyword>
<evidence type="ECO:0000256" key="5">
    <source>
        <dbReference type="ARBA" id="ARBA00023001"/>
    </source>
</evidence>
<reference evidence="9 10" key="1">
    <citation type="journal article" date="2007" name="Appl. Environ. Microbiol.">
        <title>Genome sequence of the cellulolytic gliding bacterium Cytophaga hutchinsonii.</title>
        <authorList>
            <person name="Xie G."/>
            <person name="Bruce D.C."/>
            <person name="Challacombe J.F."/>
            <person name="Chertkov O."/>
            <person name="Detter J.C."/>
            <person name="Gilna P."/>
            <person name="Han C.S."/>
            <person name="Lucas S."/>
            <person name="Misra M."/>
            <person name="Myers G.L."/>
            <person name="Richardson P."/>
            <person name="Tapia R."/>
            <person name="Thayer N."/>
            <person name="Thompson L.S."/>
            <person name="Brettin T.S."/>
            <person name="Henrissat B."/>
            <person name="Wilson D.B."/>
            <person name="McBride M.J."/>
        </authorList>
    </citation>
    <scope>NUCLEOTIDE SEQUENCE [LARGE SCALE GENOMIC DNA]</scope>
    <source>
        <strain evidence="10">ATCC 33406 / DSM 1761 / CIP 103989 / NBRC 15051 / NCIMB 9469 / D465</strain>
    </source>
</reference>
<evidence type="ECO:0000256" key="2">
    <source>
        <dbReference type="ARBA" id="ARBA00009209"/>
    </source>
</evidence>
<evidence type="ECO:0000256" key="6">
    <source>
        <dbReference type="ARBA" id="ARBA00023295"/>
    </source>
</evidence>
<dbReference type="EC" id="3.2.1.4" evidence="3"/>
<dbReference type="InterPro" id="IPR008928">
    <property type="entry name" value="6-hairpin_glycosidase_sf"/>
</dbReference>
<dbReference type="SUPFAM" id="SSF48208">
    <property type="entry name" value="Six-hairpin glycosidases"/>
    <property type="match status" value="1"/>
</dbReference>
<dbReference type="GO" id="GO:0030245">
    <property type="term" value="P:cellulose catabolic process"/>
    <property type="evidence" value="ECO:0007669"/>
    <property type="project" value="UniProtKB-KW"/>
</dbReference>
<dbReference type="Gene3D" id="2.60.40.10">
    <property type="entry name" value="Immunoglobulins"/>
    <property type="match status" value="1"/>
</dbReference>
<keyword evidence="7" id="KW-0119">Carbohydrate metabolism</keyword>
<dbReference type="RefSeq" id="WP_011586782.1">
    <property type="nucleotide sequence ID" value="NC_008255.1"/>
</dbReference>
<evidence type="ECO:0000256" key="7">
    <source>
        <dbReference type="ARBA" id="ARBA00023326"/>
    </source>
</evidence>
<dbReference type="NCBIfam" id="TIGR04131">
    <property type="entry name" value="Bac_Flav_CTERM"/>
    <property type="match status" value="1"/>
</dbReference>
<dbReference type="Pfam" id="PF01345">
    <property type="entry name" value="DUF11"/>
    <property type="match status" value="1"/>
</dbReference>
<evidence type="ECO:0000313" key="9">
    <source>
        <dbReference type="EMBL" id="ABG60675.1"/>
    </source>
</evidence>
<name>A0A6N4SW40_CYTH3</name>
<comment type="similarity">
    <text evidence="2">Belongs to the glycosyl hydrolase 8 (cellulase D) family.</text>
</comment>
<dbReference type="Proteomes" id="UP000001822">
    <property type="component" value="Chromosome"/>
</dbReference>
<evidence type="ECO:0000256" key="4">
    <source>
        <dbReference type="ARBA" id="ARBA00022801"/>
    </source>
</evidence>
<dbReference type="InterPro" id="IPR002037">
    <property type="entry name" value="Glyco_hydro_8"/>
</dbReference>
<organism evidence="9 10">
    <name type="scientific">Cytophaga hutchinsonii (strain ATCC 33406 / DSM 1761 / CIP 103989 / NBRC 15051 / NCIMB 9469 / D465)</name>
    <dbReference type="NCBI Taxonomy" id="269798"/>
    <lineage>
        <taxon>Bacteria</taxon>
        <taxon>Pseudomonadati</taxon>
        <taxon>Bacteroidota</taxon>
        <taxon>Cytophagia</taxon>
        <taxon>Cytophagales</taxon>
        <taxon>Cytophagaceae</taxon>
        <taxon>Cytophaga</taxon>
    </lineage>
</organism>
<dbReference type="KEGG" id="chu:CHU_3441"/>
<feature type="domain" description="Ig-like" evidence="8">
    <location>
        <begin position="2070"/>
        <end position="2169"/>
    </location>
</feature>
<dbReference type="Gene3D" id="1.50.10.10">
    <property type="match status" value="1"/>
</dbReference>
<proteinExistence type="inferred from homology"/>
<dbReference type="InterPro" id="IPR007110">
    <property type="entry name" value="Ig-like_dom"/>
</dbReference>
<dbReference type="Pfam" id="PF01270">
    <property type="entry name" value="Glyco_hydro_8"/>
    <property type="match status" value="1"/>
</dbReference>
<comment type="catalytic activity">
    <reaction evidence="1">
        <text>Endohydrolysis of (1-&gt;4)-beta-D-glucosidic linkages in cellulose, lichenin and cereal beta-D-glucans.</text>
        <dbReference type="EC" id="3.2.1.4"/>
    </reaction>
</comment>
<gene>
    <name evidence="9" type="ordered locus">CHU_3441</name>
</gene>
<protein>
    <recommendedName>
        <fullName evidence="3">cellulase</fullName>
        <ecNumber evidence="3">3.2.1.4</ecNumber>
    </recommendedName>
</protein>
<dbReference type="InterPro" id="IPR013783">
    <property type="entry name" value="Ig-like_fold"/>
</dbReference>
<accession>A0A6N4SW40</accession>
<dbReference type="Pfam" id="PF13585">
    <property type="entry name" value="CHU_C"/>
    <property type="match status" value="1"/>
</dbReference>
<keyword evidence="6 9" id="KW-0326">Glycosidase</keyword>
<dbReference type="InterPro" id="IPR047589">
    <property type="entry name" value="DUF11_rpt"/>
</dbReference>
<evidence type="ECO:0000313" key="10">
    <source>
        <dbReference type="Proteomes" id="UP000001822"/>
    </source>
</evidence>
<sequence length="2807" mass="294035">MTGIFKSFKKSNFTYLTRIVFSVLLVVTVGFHSTLFAQTWPGDTIHVQINTDNPQFPFPQFLEYEQGKSLAANNAVGVTHADMEKAMREAYQIMMRRALKVPGKVLNGVQYMQFNNNTVPQNYGTFVSEGDGYAMLAAAYFADRPTFDGLWAWVHDNRLSAVKKYYDCAPLRPTYTYGAGFAGWDCVETTNISSTGINSAGDGDVDIAMALLIAAKQWPGLGINDGCGNLHTYNEEALKMIKVMVDTLYYSVSPLGAQAGGKGYLSGIVGVDGYIKSGNTWGEVTNWRYSAANTIYPWAKTKPDPIQVNSKYVDYNAPAYFEEFAKFLAANGGTPWEINQCYRCAASGDWTIKQMYDKGMIASAGNYTLSDDGATSTFGPFSAGEDFRMAWRTILNYVWHGNPTTTWNPVTHQTTAAGNTFEYDMAVRHKEFLKFPNALPSSSANAFCSKLGASPDPGQPNWKGVAQIKQQYAPNGTVLANYGVNWMAGCGMSAAVASGDLDLTAELYRQCELSWDDQSGLAKMPSDYLRYIGSTPKYFHGWFRTLGMLTASGNLHAPEDMVAAANMKVYMSVDKTFAYEGDILNYEVSYRNYGAVTATGVTITTNVDPNYTIVSATGGIVSGNTITWSIGTVAGFKTNGLAATKGVRTFVVKVKPLAAATVACLTSTVTSANAPAWTSNEYPNNASYTMERNCVDLLKDRVLAIEKTTDRTVMNPGDIVNFTLNFENKTGSNLWLNGGRDRVILSYANYDGGTGFYQFYRIWHTAQEAYINLGNYRVSYFMNDAAAIGKYDAATNPTGWDTYVDNQNDLNKYGYNPLTLPVNQQLKFTYQRIPWGSDANGAWNQRIITQFANVLSAPSTHIFDKLDSEYLIHKGVTGPGFTRTRFESKPSSTLAPRIADDWSFDPAASSGSLDGQGKYFFPVTPSYTNAATVPRFAPVLVDNYSKDACGGPVQNFSKVLFEEFDGYTWRRIAGNGPLPGRETYNVVVTDSIPIELAWSAFTDDNAVGVTATYTPLTGNPKFSGYVKWSIPVMLTGEKGNLSYKTIAKSPCAEKTFINAGWIWSDVDSPDSSAVHLKLTCNPVPPTPPIETSLVKTANTANAIVGDVVTYTLTFTNKDGSTASWAGASTAAADWQTLGTGVTMPKLNGTVISLDQNGGNNAPGANGYSFGPKKAHGVNGWMEATIAATNSSNLSFLYRYQSPTQNIRLEVSPNIGGNNNIAFYVYINGSATPFVSLTGLAFPGSSSAIKIRTQLLDDKLYIWVNDFSGAPLKVISGITQLGAGFAGIYGNGSQQALSAYTAHFDSAFDLSISDPVPAQLNTITNISHTGVLTGSAITWPTVPGPILANAVIVRTFDATVNTCADFITNIGKASVYGVTNIQSQYVIICGATTPPCTPPTTPVITADQTICTGTAPAQIGGAALAGGSSTGTISYIWEMSANGTTGWTAVTGATLKDYTPGSLTADAYYRRLDLKGGCTSLPSNVIKITVTPAVIVGTIGADQTICAGSTPAALTGTASTGGVPVKNYKWQRSSTGTAPWTQVAAYSTTGTGFAPGALTADTYYRRIDSSGACPGIAADTIKITVTPTVTAGTISLAQTICSGATPAALTGTVSTGGVTVKNYKWQSSATGAAPWTEVAAYSTTGTGFVPGALTTTTSYRRIDSSGFCTAVTNIVTITVTSPTIAGTISTNETLCSGFIPTAFTGTASTGGTATRNYKWQGSATSATGPWTDIGAYSTTATGYAPGALTATTYYRRIDSSGACAGIPTNVITITVDPAVTAAVITADQSVCAGETPAQIGGPVAAGGSPTATATYLWEYSTTSAIAGFSSISGATLKDYTPAALTVDTWYRRIDKKGICANIESNVVKISIVASAAATVVLTAAPTGTICAGTSVTFTASPGNGGTAPTYEWFIKKTTDAAPVSQGAASSAAGADEFTRSNLGNGDEVSVRMVSNSGCVVAPGIANSNVITMTVTPIPAPSVSLSANKSTLCPSETIIYTAVPTAGGAAPTYVWKNNGTVITGQSGSTLTTTGTAIGTPNSITVEMVSNAPCAPATPAVSTPVAVTVTPVPTLSVSIAADKTTICSGNAVQFTASATGSGSTPAPTYEWFIGAAGSETSQGAGSTTANPYSTTSLTTTAALSPQTYSIYVRATSNATCASTTPAQSAAVTVTVNAGVGAGTITTTLLTICNNTVPGAITEASAASGGTSPTYTWEESIDNGAWGPATGTVSGTGFTPSGAKTGTKVSYRRIVTYTSIPAPCNTAMSNIIDITVNPALVAGVIQDDQIICSGLVPAALTQVSAPTGGTGSYTYQWQSSSTGTAGSFSNIGGATTSGYAPGALTATTYYQRVETSGTCGSVTGNMVTITVSTPEVVTAQINDPGQVCEGSVPMVFTATTTGSGTLTYAWTLDGAPVGTNSSTYSYNPTTASDAGKKVKVVVTTSIGCNAGPGISNEVALNIVVSSMPSVSITGAPAVQCSGLPVRFTVSNTTAGGNNPTYQWFIESQAGVATAVSGATNTSFTSTGLTAGDKVYVELTSNLGCALGTNPHASNKIAPAILATPAPVINETPLPICSPEGFEFTAVVGSATPPNTLQWYKDGVAISGATTSIYKAFESGLYSIEESNAACGTISTEVPLTVIQTPVANAGSDITVKEGEQVTLNGSGGVIYSWSPDTGLDDASSATPKLTADKTIMYILTVRDATGQCHDDDEVMVFVERPIKVPNVITVNGDGVNDTWEIENIESFPNAEFLIYNRWGNLVWKSTGYPKEWDATNFRNGEVLPDGTYFYIIDLHSTIYTEAYTGYIQVVK</sequence>